<dbReference type="EMBL" id="JBHSBA010000015">
    <property type="protein sequence ID" value="MFC4127810.1"/>
    <property type="molecule type" value="Genomic_DNA"/>
</dbReference>
<proteinExistence type="predicted"/>
<protein>
    <submittedName>
        <fullName evidence="2">Uncharacterized protein</fullName>
    </submittedName>
</protein>
<gene>
    <name evidence="2" type="ORF">ACFOW8_23065</name>
</gene>
<evidence type="ECO:0000256" key="1">
    <source>
        <dbReference type="SAM" id="MobiDB-lite"/>
    </source>
</evidence>
<dbReference type="Pfam" id="PF21274">
    <property type="entry name" value="Rng_hyd_C"/>
    <property type="match status" value="1"/>
</dbReference>
<feature type="region of interest" description="Disordered" evidence="1">
    <location>
        <begin position="1"/>
        <end position="24"/>
    </location>
</feature>
<organism evidence="2 3">
    <name type="scientific">Nocardia rhizosphaerae</name>
    <dbReference type="NCBI Taxonomy" id="1691571"/>
    <lineage>
        <taxon>Bacteria</taxon>
        <taxon>Bacillati</taxon>
        <taxon>Actinomycetota</taxon>
        <taxon>Actinomycetes</taxon>
        <taxon>Mycobacteriales</taxon>
        <taxon>Nocardiaceae</taxon>
        <taxon>Nocardia</taxon>
    </lineage>
</organism>
<comment type="caution">
    <text evidence="2">The sequence shown here is derived from an EMBL/GenBank/DDBJ whole genome shotgun (WGS) entry which is preliminary data.</text>
</comment>
<name>A0ABV8LAW7_9NOCA</name>
<sequence length="117" mass="13152">MIDSPNTIVDEGPTSNYRPSGTPGSRLPHLWLDRSRSLYDVLGPGYTLLEIAAPAVPEWDAAAQQRRLPFTRYRLHRPDLHGYFGARFVLVRPDLHIAWRGDTTPNAGSVLDRARGF</sequence>
<keyword evidence="3" id="KW-1185">Reference proteome</keyword>
<dbReference type="Proteomes" id="UP001595767">
    <property type="component" value="Unassembled WGS sequence"/>
</dbReference>
<reference evidence="3" key="1">
    <citation type="journal article" date="2019" name="Int. J. Syst. Evol. Microbiol.">
        <title>The Global Catalogue of Microorganisms (GCM) 10K type strain sequencing project: providing services to taxonomists for standard genome sequencing and annotation.</title>
        <authorList>
            <consortium name="The Broad Institute Genomics Platform"/>
            <consortium name="The Broad Institute Genome Sequencing Center for Infectious Disease"/>
            <person name="Wu L."/>
            <person name="Ma J."/>
        </authorList>
    </citation>
    <scope>NUCLEOTIDE SEQUENCE [LARGE SCALE GENOMIC DNA]</scope>
    <source>
        <strain evidence="3">CGMCC 4.7204</strain>
    </source>
</reference>
<feature type="compositionally biased region" description="Polar residues" evidence="1">
    <location>
        <begin position="1"/>
        <end position="23"/>
    </location>
</feature>
<dbReference type="RefSeq" id="WP_378553522.1">
    <property type="nucleotide sequence ID" value="NZ_JBHSBA010000015.1"/>
</dbReference>
<evidence type="ECO:0000313" key="3">
    <source>
        <dbReference type="Proteomes" id="UP001595767"/>
    </source>
</evidence>
<accession>A0ABV8LAW7</accession>
<evidence type="ECO:0000313" key="2">
    <source>
        <dbReference type="EMBL" id="MFC4127810.1"/>
    </source>
</evidence>
<dbReference type="Gene3D" id="3.40.30.120">
    <property type="match status" value="1"/>
</dbReference>